<keyword evidence="2" id="KW-1185">Reference proteome</keyword>
<evidence type="ECO:0000313" key="2">
    <source>
        <dbReference type="Proteomes" id="UP000076154"/>
    </source>
</evidence>
<reference evidence="1" key="1">
    <citation type="submission" date="2018-04" db="EMBL/GenBank/DDBJ databases">
        <title>Whole genome sequencing of Hypsizygus marmoreus.</title>
        <authorList>
            <person name="Choi I.-G."/>
            <person name="Min B."/>
            <person name="Kim J.-G."/>
            <person name="Kim S."/>
            <person name="Oh Y.-L."/>
            <person name="Kong W.-S."/>
            <person name="Park H."/>
            <person name="Jeong J."/>
            <person name="Song E.-S."/>
        </authorList>
    </citation>
    <scope>NUCLEOTIDE SEQUENCE [LARGE SCALE GENOMIC DNA]</scope>
    <source>
        <strain evidence="1">51987-8</strain>
    </source>
</reference>
<dbReference type="EMBL" id="LUEZ02000223">
    <property type="protein sequence ID" value="RDB15049.1"/>
    <property type="molecule type" value="Genomic_DNA"/>
</dbReference>
<dbReference type="STRING" id="39966.A0A369IZ71"/>
<name>A0A369IZ71_HYPMA</name>
<dbReference type="OrthoDB" id="3543113at2759"/>
<dbReference type="InParanoid" id="A0A369IZ71"/>
<dbReference type="SUPFAM" id="SSF52047">
    <property type="entry name" value="RNI-like"/>
    <property type="match status" value="1"/>
</dbReference>
<dbReference type="Gene3D" id="3.80.10.10">
    <property type="entry name" value="Ribonuclease Inhibitor"/>
    <property type="match status" value="1"/>
</dbReference>
<dbReference type="Proteomes" id="UP000076154">
    <property type="component" value="Unassembled WGS sequence"/>
</dbReference>
<organism evidence="1 2">
    <name type="scientific">Hypsizygus marmoreus</name>
    <name type="common">White beech mushroom</name>
    <name type="synonym">Agaricus marmoreus</name>
    <dbReference type="NCBI Taxonomy" id="39966"/>
    <lineage>
        <taxon>Eukaryota</taxon>
        <taxon>Fungi</taxon>
        <taxon>Dikarya</taxon>
        <taxon>Basidiomycota</taxon>
        <taxon>Agaricomycotina</taxon>
        <taxon>Agaricomycetes</taxon>
        <taxon>Agaricomycetidae</taxon>
        <taxon>Agaricales</taxon>
        <taxon>Tricholomatineae</taxon>
        <taxon>Lyophyllaceae</taxon>
        <taxon>Hypsizygus</taxon>
    </lineage>
</organism>
<comment type="caution">
    <text evidence="1">The sequence shown here is derived from an EMBL/GenBank/DDBJ whole genome shotgun (WGS) entry which is preliminary data.</text>
</comment>
<proteinExistence type="predicted"/>
<sequence length="451" mass="51214">MQGGYDSPLALSRGTLATDWERFRRYANLIRSITYRYNFYSTIRTLGQTRNLFPNLQSLRIIDHTARSLYGGSAPADPPLIQEYVPFMQPSVTHFIVESLDWNKAGMEWANTISRMSHLVCLEIKGGWVDEDFVVLAARNLPCLETLVLPFLAATSVVIEGLSNHQYLKEIKSNSEPQLRERFTGLPTFEPRLNEGAFPALHTLACAAWSRDFPHFLAHKFFPSNLRGVYLETLDLTTASSVESILLVLAKTCPDIEKITLTDEDYNPWTSGACAGLSLDPLRPLFSCTKITSLHIRHRTCLALTHEEVGELARALPHIEHLILNEEPRHRGYQFESHSLTLDILPIFADSCRHLQSLGVYIDANAPYSTDLFEVQPFYKLQNIYMGKSTMDYTSIEPIALFFAQILPPMCKIHPQSDTISQTNYWLSINRLLPVLVKMKEIGVRIGKRLQ</sequence>
<accession>A0A369IZ71</accession>
<evidence type="ECO:0000313" key="1">
    <source>
        <dbReference type="EMBL" id="RDB15049.1"/>
    </source>
</evidence>
<gene>
    <name evidence="1" type="ORF">Hypma_005454</name>
</gene>
<dbReference type="InterPro" id="IPR032675">
    <property type="entry name" value="LRR_dom_sf"/>
</dbReference>
<protein>
    <recommendedName>
        <fullName evidence="3">F-box domain-containing protein</fullName>
    </recommendedName>
</protein>
<evidence type="ECO:0008006" key="3">
    <source>
        <dbReference type="Google" id="ProtNLM"/>
    </source>
</evidence>
<dbReference type="AlphaFoldDB" id="A0A369IZ71"/>